<keyword evidence="2" id="KW-1015">Disulfide bond</keyword>
<accession>A0A1H3MR00</accession>
<evidence type="ECO:0000256" key="2">
    <source>
        <dbReference type="PIRSR" id="PIRSR037031-51"/>
    </source>
</evidence>
<dbReference type="EMBL" id="FNPV01000004">
    <property type="protein sequence ID" value="SDY78499.1"/>
    <property type="molecule type" value="Genomic_DNA"/>
</dbReference>
<organism evidence="4 5">
    <name type="scientific">Tindallia californiensis</name>
    <dbReference type="NCBI Taxonomy" id="159292"/>
    <lineage>
        <taxon>Bacteria</taxon>
        <taxon>Bacillati</taxon>
        <taxon>Bacillota</taxon>
        <taxon>Clostridia</taxon>
        <taxon>Peptostreptococcales</taxon>
        <taxon>Tindalliaceae</taxon>
        <taxon>Tindallia</taxon>
    </lineage>
</organism>
<sequence length="77" mass="8247">MDIKILGTGCKKCETLEMNTRQAVEALGIQAEIEKVKDFKEIASYGVLKTPGLVVDGKALISGKVPSADEIKKLLGN</sequence>
<keyword evidence="2" id="KW-0676">Redox-active center</keyword>
<dbReference type="NCBIfam" id="TIGR00412">
    <property type="entry name" value="redox_disulf_2"/>
    <property type="match status" value="1"/>
</dbReference>
<evidence type="ECO:0000256" key="1">
    <source>
        <dbReference type="PIRSR" id="PIRSR037031-50"/>
    </source>
</evidence>
<feature type="active site" description="Nucleophile" evidence="1">
    <location>
        <position position="10"/>
    </location>
</feature>
<protein>
    <submittedName>
        <fullName evidence="4">Small redox-active disulfide protein 2</fullName>
    </submittedName>
</protein>
<dbReference type="STRING" id="159292.SAMN05192546_104223"/>
<reference evidence="4 5" key="1">
    <citation type="submission" date="2016-10" db="EMBL/GenBank/DDBJ databases">
        <authorList>
            <person name="de Groot N.N."/>
        </authorList>
    </citation>
    <scope>NUCLEOTIDE SEQUENCE [LARGE SCALE GENOMIC DNA]</scope>
    <source>
        <strain evidence="4 5">APO</strain>
    </source>
</reference>
<feature type="active site" description="Nucleophile" evidence="1">
    <location>
        <position position="13"/>
    </location>
</feature>
<keyword evidence="5" id="KW-1185">Reference proteome</keyword>
<evidence type="ECO:0000259" key="3">
    <source>
        <dbReference type="Pfam" id="PF13192"/>
    </source>
</evidence>
<evidence type="ECO:0000313" key="4">
    <source>
        <dbReference type="EMBL" id="SDY78499.1"/>
    </source>
</evidence>
<dbReference type="Proteomes" id="UP000199230">
    <property type="component" value="Unassembled WGS sequence"/>
</dbReference>
<feature type="disulfide bond" description="Redox-active" evidence="2">
    <location>
        <begin position="10"/>
        <end position="13"/>
    </location>
</feature>
<dbReference type="OrthoDB" id="9800630at2"/>
<dbReference type="Gene3D" id="3.40.30.10">
    <property type="entry name" value="Glutaredoxin"/>
    <property type="match status" value="1"/>
</dbReference>
<dbReference type="InterPro" id="IPR036249">
    <property type="entry name" value="Thioredoxin-like_sf"/>
</dbReference>
<dbReference type="PANTHER" id="PTHR36450:SF1">
    <property type="entry name" value="THIOREDOXIN"/>
    <property type="match status" value="1"/>
</dbReference>
<dbReference type="Pfam" id="PF13192">
    <property type="entry name" value="Thioredoxin_3"/>
    <property type="match status" value="1"/>
</dbReference>
<name>A0A1H3MR00_9FIRM</name>
<evidence type="ECO:0000313" key="5">
    <source>
        <dbReference type="Proteomes" id="UP000199230"/>
    </source>
</evidence>
<dbReference type="PIRSF" id="PIRSF037031">
    <property type="entry name" value="Redox_disulphide_2"/>
    <property type="match status" value="1"/>
</dbReference>
<gene>
    <name evidence="4" type="ORF">SAMN05192546_104223</name>
</gene>
<dbReference type="PANTHER" id="PTHR36450">
    <property type="entry name" value="THIOREDOXIN"/>
    <property type="match status" value="1"/>
</dbReference>
<dbReference type="AlphaFoldDB" id="A0A1H3MR00"/>
<dbReference type="InterPro" id="IPR012336">
    <property type="entry name" value="Thioredoxin-like_fold"/>
</dbReference>
<dbReference type="InterPro" id="IPR005243">
    <property type="entry name" value="THIRX-like_proc"/>
</dbReference>
<dbReference type="SUPFAM" id="SSF52833">
    <property type="entry name" value="Thioredoxin-like"/>
    <property type="match status" value="1"/>
</dbReference>
<proteinExistence type="predicted"/>
<dbReference type="RefSeq" id="WP_093312775.1">
    <property type="nucleotide sequence ID" value="NZ_FNPV01000004.1"/>
</dbReference>
<feature type="domain" description="Thioredoxin-like fold" evidence="3">
    <location>
        <begin position="1"/>
        <end position="75"/>
    </location>
</feature>